<comment type="caution">
    <text evidence="1">The sequence shown here is derived from an EMBL/GenBank/DDBJ whole genome shotgun (WGS) entry which is preliminary data.</text>
</comment>
<protein>
    <submittedName>
        <fullName evidence="1">Uncharacterized protein</fullName>
    </submittedName>
</protein>
<gene>
    <name evidence="1" type="ORF">BOX15_Mlig031113g1</name>
</gene>
<keyword evidence="2" id="KW-1185">Reference proteome</keyword>
<accession>A0A267FJG6</accession>
<evidence type="ECO:0000313" key="1">
    <source>
        <dbReference type="EMBL" id="PAA73189.1"/>
    </source>
</evidence>
<dbReference type="AlphaFoldDB" id="A0A267FJG6"/>
<dbReference type="EMBL" id="NIVC01001024">
    <property type="protein sequence ID" value="PAA73189.1"/>
    <property type="molecule type" value="Genomic_DNA"/>
</dbReference>
<evidence type="ECO:0000313" key="2">
    <source>
        <dbReference type="Proteomes" id="UP000215902"/>
    </source>
</evidence>
<name>A0A267FJG6_9PLAT</name>
<proteinExistence type="predicted"/>
<organism evidence="1 2">
    <name type="scientific">Macrostomum lignano</name>
    <dbReference type="NCBI Taxonomy" id="282301"/>
    <lineage>
        <taxon>Eukaryota</taxon>
        <taxon>Metazoa</taxon>
        <taxon>Spiralia</taxon>
        <taxon>Lophotrochozoa</taxon>
        <taxon>Platyhelminthes</taxon>
        <taxon>Rhabditophora</taxon>
        <taxon>Macrostomorpha</taxon>
        <taxon>Macrostomida</taxon>
        <taxon>Macrostomidae</taxon>
        <taxon>Macrostomum</taxon>
    </lineage>
</organism>
<dbReference type="Proteomes" id="UP000215902">
    <property type="component" value="Unassembled WGS sequence"/>
</dbReference>
<sequence length="538" mass="60609">METESCSVRLCRSPAVGESPVTCQPLCDLHMQQDFIEVDEAEARVAHKVQLFKKYQEPMRLMQQRLTSDLQLLDDTFTDLRETLDRCQSELVAVVTKQHDQLMDHLSSVSELEDFEKELKRAKDDKNTRQAFLINRSMEGWLKTLQLDSNLVRLDEESQTVEIAAYPDLNSRIRELETAMSAELVLLRKLVEQFDAATVSRQIDDEVVLQAEESKIEARRLKTTAACLTVCSNTTGFFVDESGVIEKTTEDCSDCLPQPSIFVAVQPEADQEQQLCFERLHKSSSSPKDMAFKILLLSDEAKEVGRLSCSWEADQPIRDLHCDNERQLLFIAQEASVTVTDLSGALKSRIGITELREGTKELCCIAGNCDKLFTLVEERDSSLAIVGVEKDSGKVQLACPIPRDCELVKENTKMSVRDQMLFLSDRRDVFTVCIITNKLINSRSLRRRPWQMPGLCRDTKDQVYAVAGENSSPAEFQLAICAPSLTRKPISKTPQYILSSDAGAQCKVAKVENGRVIVKTCRIDCVNSNEDEDEDEEG</sequence>
<reference evidence="1 2" key="1">
    <citation type="submission" date="2017-06" db="EMBL/GenBank/DDBJ databases">
        <title>A platform for efficient transgenesis in Macrostomum lignano, a flatworm model organism for stem cell research.</title>
        <authorList>
            <person name="Berezikov E."/>
        </authorList>
    </citation>
    <scope>NUCLEOTIDE SEQUENCE [LARGE SCALE GENOMIC DNA]</scope>
    <source>
        <strain evidence="1">DV1</strain>
        <tissue evidence="1">Whole organism</tissue>
    </source>
</reference>